<comment type="caution">
    <text evidence="2">The sequence shown here is derived from an EMBL/GenBank/DDBJ whole genome shotgun (WGS) entry which is preliminary data.</text>
</comment>
<evidence type="ECO:0000313" key="3">
    <source>
        <dbReference type="Proteomes" id="UP000051783"/>
    </source>
</evidence>
<dbReference type="Pfam" id="PF04854">
    <property type="entry name" value="DUF624"/>
    <property type="match status" value="1"/>
</dbReference>
<name>A0A0R2MD42_9LACO</name>
<feature type="transmembrane region" description="Helical" evidence="1">
    <location>
        <begin position="74"/>
        <end position="92"/>
    </location>
</feature>
<feature type="transmembrane region" description="Helical" evidence="1">
    <location>
        <begin position="12"/>
        <end position="39"/>
    </location>
</feature>
<feature type="transmembrane region" description="Helical" evidence="1">
    <location>
        <begin position="171"/>
        <end position="192"/>
    </location>
</feature>
<feature type="transmembrane region" description="Helical" evidence="1">
    <location>
        <begin position="141"/>
        <end position="164"/>
    </location>
</feature>
<keyword evidence="1" id="KW-1133">Transmembrane helix</keyword>
<dbReference type="OrthoDB" id="1650985at2"/>
<dbReference type="PATRIC" id="fig|942150.3.peg.2357"/>
<dbReference type="InterPro" id="IPR006938">
    <property type="entry name" value="DUF624"/>
</dbReference>
<gene>
    <name evidence="2" type="ORF">IV64_GL002253</name>
</gene>
<evidence type="ECO:0000256" key="1">
    <source>
        <dbReference type="SAM" id="Phobius"/>
    </source>
</evidence>
<proteinExistence type="predicted"/>
<dbReference type="Proteomes" id="UP000051783">
    <property type="component" value="Unassembled WGS sequence"/>
</dbReference>
<accession>A0A0R2MD42</accession>
<organism evidence="2 3">
    <name type="scientific">Lactiplantibacillus xiangfangensis</name>
    <dbReference type="NCBI Taxonomy" id="942150"/>
    <lineage>
        <taxon>Bacteria</taxon>
        <taxon>Bacillati</taxon>
        <taxon>Bacillota</taxon>
        <taxon>Bacilli</taxon>
        <taxon>Lactobacillales</taxon>
        <taxon>Lactobacillaceae</taxon>
        <taxon>Lactiplantibacillus</taxon>
    </lineage>
</organism>
<reference evidence="2 3" key="1">
    <citation type="journal article" date="2015" name="Genome Announc.">
        <title>Expanding the biotechnology potential of lactobacilli through comparative genomics of 213 strains and associated genera.</title>
        <authorList>
            <person name="Sun Z."/>
            <person name="Harris H.M."/>
            <person name="McCann A."/>
            <person name="Guo C."/>
            <person name="Argimon S."/>
            <person name="Zhang W."/>
            <person name="Yang X."/>
            <person name="Jeffery I.B."/>
            <person name="Cooney J.C."/>
            <person name="Kagawa T.F."/>
            <person name="Liu W."/>
            <person name="Song Y."/>
            <person name="Salvetti E."/>
            <person name="Wrobel A."/>
            <person name="Rasinkangas P."/>
            <person name="Parkhill J."/>
            <person name="Rea M.C."/>
            <person name="O'Sullivan O."/>
            <person name="Ritari J."/>
            <person name="Douillard F.P."/>
            <person name="Paul Ross R."/>
            <person name="Yang R."/>
            <person name="Briner A.E."/>
            <person name="Felis G.E."/>
            <person name="de Vos W.M."/>
            <person name="Barrangou R."/>
            <person name="Klaenhammer T.R."/>
            <person name="Caufield P.W."/>
            <person name="Cui Y."/>
            <person name="Zhang H."/>
            <person name="O'Toole P.W."/>
        </authorList>
    </citation>
    <scope>NUCLEOTIDE SEQUENCE [LARGE SCALE GENOMIC DNA]</scope>
    <source>
        <strain evidence="2 3">LMG 26013</strain>
    </source>
</reference>
<keyword evidence="1" id="KW-0472">Membrane</keyword>
<dbReference type="RefSeq" id="WP_057705986.1">
    <property type="nucleotide sequence ID" value="NZ_JQCL01000054.1"/>
</dbReference>
<protein>
    <submittedName>
        <fullName evidence="2">Integral membrane protein</fullName>
    </submittedName>
</protein>
<keyword evidence="3" id="KW-1185">Reference proteome</keyword>
<dbReference type="STRING" id="942150.IV64_GL002253"/>
<feature type="transmembrane region" description="Helical" evidence="1">
    <location>
        <begin position="99"/>
        <end position="121"/>
    </location>
</feature>
<sequence length="202" mass="23655">MGRAADRIFTRIFVFLIMTVYFWILTVAGLIVLGIGPAFRTMSEMYMDNEWDYKKYSFKTAWSRFKTDFWQANWHTWIFLGTGIVLAYNLYLSTTVNQAWMLFVQFIIVAALIFDFSLAMFTTMIRSRYDVTFKDAVKLAVVQFFSSFMQLLVFIVVTITMIVISLKWPGLIIFLSPGIYMFATDVLSHQWYAKIDKMLEAV</sequence>
<evidence type="ECO:0000313" key="2">
    <source>
        <dbReference type="EMBL" id="KRO11615.1"/>
    </source>
</evidence>
<dbReference type="EMBL" id="JQCL01000054">
    <property type="protein sequence ID" value="KRO11615.1"/>
    <property type="molecule type" value="Genomic_DNA"/>
</dbReference>
<dbReference type="AlphaFoldDB" id="A0A0R2MD42"/>
<keyword evidence="1" id="KW-0812">Transmembrane</keyword>